<dbReference type="STRING" id="1890364.A0A2P6NJT9"/>
<dbReference type="EMBL" id="MDYQ01000067">
    <property type="protein sequence ID" value="PRP84223.1"/>
    <property type="molecule type" value="Genomic_DNA"/>
</dbReference>
<protein>
    <submittedName>
        <fullName evidence="5">Putative O-methyltransferase</fullName>
    </submittedName>
</protein>
<dbReference type="PANTHER" id="PTHR10509:SF14">
    <property type="entry name" value="CAFFEOYL-COA O-METHYLTRANSFERASE 3-RELATED"/>
    <property type="match status" value="1"/>
</dbReference>
<keyword evidence="2 5" id="KW-0808">Transferase</keyword>
<dbReference type="Pfam" id="PF01596">
    <property type="entry name" value="Methyltransf_3"/>
    <property type="match status" value="1"/>
</dbReference>
<comment type="similarity">
    <text evidence="4">Belongs to the class I-like SAM-binding methyltransferase superfamily. Cation-dependent O-methyltransferase family.</text>
</comment>
<dbReference type="PROSITE" id="PS51682">
    <property type="entry name" value="SAM_OMT_I"/>
    <property type="match status" value="1"/>
</dbReference>
<dbReference type="GO" id="GO:0008171">
    <property type="term" value="F:O-methyltransferase activity"/>
    <property type="evidence" value="ECO:0007669"/>
    <property type="project" value="InterPro"/>
</dbReference>
<dbReference type="InterPro" id="IPR002935">
    <property type="entry name" value="SAM_O-MeTrfase"/>
</dbReference>
<dbReference type="InterPro" id="IPR050362">
    <property type="entry name" value="Cation-dep_OMT"/>
</dbReference>
<dbReference type="Proteomes" id="UP000241769">
    <property type="component" value="Unassembled WGS sequence"/>
</dbReference>
<gene>
    <name evidence="5" type="ORF">PROFUN_08423</name>
</gene>
<dbReference type="GO" id="GO:0008757">
    <property type="term" value="F:S-adenosylmethionine-dependent methyltransferase activity"/>
    <property type="evidence" value="ECO:0007669"/>
    <property type="project" value="TreeGrafter"/>
</dbReference>
<dbReference type="GO" id="GO:0032259">
    <property type="term" value="P:methylation"/>
    <property type="evidence" value="ECO:0007669"/>
    <property type="project" value="UniProtKB-KW"/>
</dbReference>
<dbReference type="CDD" id="cd02440">
    <property type="entry name" value="AdoMet_MTases"/>
    <property type="match status" value="1"/>
</dbReference>
<proteinExistence type="inferred from homology"/>
<comment type="caution">
    <text evidence="5">The sequence shown here is derived from an EMBL/GenBank/DDBJ whole genome shotgun (WGS) entry which is preliminary data.</text>
</comment>
<evidence type="ECO:0000256" key="1">
    <source>
        <dbReference type="ARBA" id="ARBA00022603"/>
    </source>
</evidence>
<dbReference type="PANTHER" id="PTHR10509">
    <property type="entry name" value="O-METHYLTRANSFERASE-RELATED"/>
    <property type="match status" value="1"/>
</dbReference>
<dbReference type="FunCoup" id="A0A2P6NJT9">
    <property type="interactions" value="72"/>
</dbReference>
<dbReference type="AlphaFoldDB" id="A0A2P6NJT9"/>
<organism evidence="5 6">
    <name type="scientific">Planoprotostelium fungivorum</name>
    <dbReference type="NCBI Taxonomy" id="1890364"/>
    <lineage>
        <taxon>Eukaryota</taxon>
        <taxon>Amoebozoa</taxon>
        <taxon>Evosea</taxon>
        <taxon>Variosea</taxon>
        <taxon>Cavosteliida</taxon>
        <taxon>Cavosteliaceae</taxon>
        <taxon>Planoprotostelium</taxon>
    </lineage>
</organism>
<dbReference type="Gene3D" id="3.40.50.150">
    <property type="entry name" value="Vaccinia Virus protein VP39"/>
    <property type="match status" value="1"/>
</dbReference>
<accession>A0A2P6NJT9</accession>
<dbReference type="OrthoDB" id="10251242at2759"/>
<evidence type="ECO:0000256" key="2">
    <source>
        <dbReference type="ARBA" id="ARBA00022679"/>
    </source>
</evidence>
<evidence type="ECO:0000256" key="3">
    <source>
        <dbReference type="ARBA" id="ARBA00022691"/>
    </source>
</evidence>
<evidence type="ECO:0000313" key="5">
    <source>
        <dbReference type="EMBL" id="PRP84223.1"/>
    </source>
</evidence>
<dbReference type="SUPFAM" id="SSF53335">
    <property type="entry name" value="S-adenosyl-L-methionine-dependent methyltransferases"/>
    <property type="match status" value="1"/>
</dbReference>
<keyword evidence="3" id="KW-0949">S-adenosyl-L-methionine</keyword>
<sequence>MTMGSEDKKDLGAWYKMVSAENAGYKETLTVTEHPGCFPYLLKNSLREQPVLKELREQIMAEPMAGSSASADEAQFICMLMQIMNAKRIVEVGVFKGYTTLAMALQLPSDGKIVALDVPYEWSPLPEKYWNKGGVRDKIDLRLAAADESMRKLIAAGEAGTYDLIFIDANKDGYPVYYELALELLRPGGLVLVDNTLYHGTLLGDPEKMKVDSRTIHELNQRIHKDERVTIAMLPVADGLTIARKKE</sequence>
<evidence type="ECO:0000313" key="6">
    <source>
        <dbReference type="Proteomes" id="UP000241769"/>
    </source>
</evidence>
<dbReference type="InParanoid" id="A0A2P6NJT9"/>
<reference evidence="5 6" key="1">
    <citation type="journal article" date="2018" name="Genome Biol. Evol.">
        <title>Multiple Roots of Fruiting Body Formation in Amoebozoa.</title>
        <authorList>
            <person name="Hillmann F."/>
            <person name="Forbes G."/>
            <person name="Novohradska S."/>
            <person name="Ferling I."/>
            <person name="Riege K."/>
            <person name="Groth M."/>
            <person name="Westermann M."/>
            <person name="Marz M."/>
            <person name="Spaller T."/>
            <person name="Winckler T."/>
            <person name="Schaap P."/>
            <person name="Glockner G."/>
        </authorList>
    </citation>
    <scope>NUCLEOTIDE SEQUENCE [LARGE SCALE GENOMIC DNA]</scope>
    <source>
        <strain evidence="5 6">Jena</strain>
    </source>
</reference>
<name>A0A2P6NJT9_9EUKA</name>
<evidence type="ECO:0000256" key="4">
    <source>
        <dbReference type="ARBA" id="ARBA00023453"/>
    </source>
</evidence>
<keyword evidence="1 5" id="KW-0489">Methyltransferase</keyword>
<dbReference type="InterPro" id="IPR029063">
    <property type="entry name" value="SAM-dependent_MTases_sf"/>
</dbReference>
<keyword evidence="6" id="KW-1185">Reference proteome</keyword>